<gene>
    <name evidence="1" type="ORF">KQI88_15430</name>
</gene>
<comment type="caution">
    <text evidence="1">The sequence shown here is derived from an EMBL/GenBank/DDBJ whole genome shotgun (WGS) entry which is preliminary data.</text>
</comment>
<dbReference type="RefSeq" id="WP_216418835.1">
    <property type="nucleotide sequence ID" value="NZ_JAHLQK010000006.1"/>
</dbReference>
<sequence>MAKIVVWTKQHVNVLNELQIKERYIAKKEYIVKELQEHTDLVLEVYDWYVRRASDFYSKPVDVEYPIWVSLSQEATMLQSKDTVIMEIELEPELIMPVNIDKWGMILNYSYIPYNNEDAKRHKQLLNEYGTTDTQAYMSQFYPIIKREIITSWERLFDDSIIINNEEKYGTIWELKREWIVNVIR</sequence>
<evidence type="ECO:0000313" key="1">
    <source>
        <dbReference type="EMBL" id="MBU5677809.1"/>
    </source>
</evidence>
<name>A0ABS6G6M6_9FIRM</name>
<dbReference type="EMBL" id="JAHLQK010000006">
    <property type="protein sequence ID" value="MBU5677809.1"/>
    <property type="molecule type" value="Genomic_DNA"/>
</dbReference>
<organism evidence="1 2">
    <name type="scientific">Alkaliphilus flagellatus</name>
    <dbReference type="NCBI Taxonomy" id="2841507"/>
    <lineage>
        <taxon>Bacteria</taxon>
        <taxon>Bacillati</taxon>
        <taxon>Bacillota</taxon>
        <taxon>Clostridia</taxon>
        <taxon>Peptostreptococcales</taxon>
        <taxon>Natronincolaceae</taxon>
        <taxon>Alkaliphilus</taxon>
    </lineage>
</organism>
<protein>
    <submittedName>
        <fullName evidence="1">DUF3841 domain-containing protein</fullName>
    </submittedName>
</protein>
<evidence type="ECO:0000313" key="2">
    <source>
        <dbReference type="Proteomes" id="UP000779508"/>
    </source>
</evidence>
<keyword evidence="2" id="KW-1185">Reference proteome</keyword>
<reference evidence="1 2" key="1">
    <citation type="submission" date="2021-06" db="EMBL/GenBank/DDBJ databases">
        <authorList>
            <person name="Sun Q."/>
            <person name="Li D."/>
        </authorList>
    </citation>
    <scope>NUCLEOTIDE SEQUENCE [LARGE SCALE GENOMIC DNA]</scope>
    <source>
        <strain evidence="1 2">MSJ-5</strain>
    </source>
</reference>
<accession>A0ABS6G6M6</accession>
<dbReference type="InterPro" id="IPR024211">
    <property type="entry name" value="DUF3841"/>
</dbReference>
<dbReference type="Proteomes" id="UP000779508">
    <property type="component" value="Unassembled WGS sequence"/>
</dbReference>
<dbReference type="Pfam" id="PF12952">
    <property type="entry name" value="DUF3841"/>
    <property type="match status" value="1"/>
</dbReference>
<proteinExistence type="predicted"/>